<dbReference type="AlphaFoldDB" id="A0A9Q4CLK0"/>
<proteinExistence type="predicted"/>
<dbReference type="RefSeq" id="WP_046892649.1">
    <property type="nucleotide sequence ID" value="NZ_BRRE01000002.1"/>
</dbReference>
<keyword evidence="1" id="KW-0732">Signal</keyword>
<protein>
    <submittedName>
        <fullName evidence="2">Uncharacterized protein</fullName>
    </submittedName>
</protein>
<gene>
    <name evidence="2" type="ORF">N0392_04880</name>
</gene>
<dbReference type="EMBL" id="JAPNMI010000002">
    <property type="protein sequence ID" value="MCY0789025.1"/>
    <property type="molecule type" value="Genomic_DNA"/>
</dbReference>
<comment type="caution">
    <text evidence="2">The sequence shown here is derived from an EMBL/GenBank/DDBJ whole genome shotgun (WGS) entry which is preliminary data.</text>
</comment>
<evidence type="ECO:0000256" key="1">
    <source>
        <dbReference type="SAM" id="SignalP"/>
    </source>
</evidence>
<feature type="signal peptide" evidence="1">
    <location>
        <begin position="1"/>
        <end position="20"/>
    </location>
</feature>
<reference evidence="2" key="1">
    <citation type="submission" date="2022-08" db="EMBL/GenBank/DDBJ databases">
        <authorList>
            <person name="Dale J.L."/>
        </authorList>
    </citation>
    <scope>NUCLEOTIDE SEQUENCE</scope>
    <source>
        <strain evidence="2">2022EL-00758</strain>
    </source>
</reference>
<organism evidence="2 3">
    <name type="scientific">Morganella morganii</name>
    <name type="common">Proteus morganii</name>
    <dbReference type="NCBI Taxonomy" id="582"/>
    <lineage>
        <taxon>Bacteria</taxon>
        <taxon>Pseudomonadati</taxon>
        <taxon>Pseudomonadota</taxon>
        <taxon>Gammaproteobacteria</taxon>
        <taxon>Enterobacterales</taxon>
        <taxon>Morganellaceae</taxon>
        <taxon>Morganella</taxon>
    </lineage>
</organism>
<evidence type="ECO:0000313" key="3">
    <source>
        <dbReference type="Proteomes" id="UP001076655"/>
    </source>
</evidence>
<dbReference type="Proteomes" id="UP001076655">
    <property type="component" value="Unassembled WGS sequence"/>
</dbReference>
<accession>A0A9Q4CLK0</accession>
<name>A0A9Q4CLK0_MORMO</name>
<feature type="chain" id="PRO_5040198381" evidence="1">
    <location>
        <begin position="21"/>
        <end position="189"/>
    </location>
</feature>
<evidence type="ECO:0000313" key="2">
    <source>
        <dbReference type="EMBL" id="MCY0789025.1"/>
    </source>
</evidence>
<dbReference type="OrthoDB" id="823609at2"/>
<sequence length="189" mass="20997">MHKTLSGLLFLTLPAFSAPADDLQLLPVQDRSQLFADAGERTGIARKTREVLARPAVPGEIVVTIIRGEGEETRSKPAEAGDWVVQNICEATGNEEILVKKTAFSRRYGSALTSPDSANRQRFRPQGEPMDYLVITQEEPFVIIAPWGEKQRVMKGDVLLRSRHDPQDSYRIQKAAFTCTYQVITPAGD</sequence>